<protein>
    <recommendedName>
        <fullName evidence="7">WYL domain-containing protein</fullName>
    </recommendedName>
</protein>
<evidence type="ECO:0000313" key="6">
    <source>
        <dbReference type="Proteomes" id="UP000015388"/>
    </source>
</evidence>
<dbReference type="RefSeq" id="WP_020934765.1">
    <property type="nucleotide sequence ID" value="NC_021915.1"/>
</dbReference>
<dbReference type="InterPro" id="IPR026881">
    <property type="entry name" value="WYL_dom"/>
</dbReference>
<dbReference type="InterPro" id="IPR051534">
    <property type="entry name" value="CBASS_pafABC_assoc_protein"/>
</dbReference>
<dbReference type="EMBL" id="CP003924">
    <property type="protein sequence ID" value="AGS34832.1"/>
    <property type="molecule type" value="Genomic_DNA"/>
</dbReference>
<evidence type="ECO:0000259" key="3">
    <source>
        <dbReference type="Pfam" id="PF19187"/>
    </source>
</evidence>
<dbReference type="PANTHER" id="PTHR34580">
    <property type="match status" value="1"/>
</dbReference>
<dbReference type="Pfam" id="PF13280">
    <property type="entry name" value="WYL"/>
    <property type="match status" value="1"/>
</dbReference>
<dbReference type="PROSITE" id="PS52050">
    <property type="entry name" value="WYL"/>
    <property type="match status" value="1"/>
</dbReference>
<dbReference type="InterPro" id="IPR028349">
    <property type="entry name" value="PafC-like"/>
</dbReference>
<feature type="region of interest" description="Disordered" evidence="1">
    <location>
        <begin position="302"/>
        <end position="327"/>
    </location>
</feature>
<reference evidence="5 6" key="1">
    <citation type="submission" date="2012-11" db="EMBL/GenBank/DDBJ databases">
        <title>The complete genome sequence of Corynebacterium maris Coryn-1 (=DSM 45190).</title>
        <authorList>
            <person name="Schaffert L."/>
            <person name="Albersmeier A."/>
            <person name="Kalinowski J."/>
            <person name="Ruckert C."/>
        </authorList>
    </citation>
    <scope>NUCLEOTIDE SEQUENCE [LARGE SCALE GENOMIC DNA]</scope>
    <source>
        <strain evidence="6">Coryn-1</strain>
    </source>
</reference>
<accession>S5SUV1</accession>
<dbReference type="InterPro" id="IPR057727">
    <property type="entry name" value="WCX_dom"/>
</dbReference>
<dbReference type="eggNOG" id="COG2378">
    <property type="taxonomic scope" value="Bacteria"/>
</dbReference>
<dbReference type="PIRSF" id="PIRSF016838">
    <property type="entry name" value="PafC"/>
    <property type="match status" value="1"/>
</dbReference>
<evidence type="ECO:0000256" key="1">
    <source>
        <dbReference type="SAM" id="MobiDB-lite"/>
    </source>
</evidence>
<sequence>MNDDSPEKLSDLVRALNLIPYFQAHPGRTLFEASRDLGREPQELMGDLARLHCTGVGASPEELIDLTYSYTNVHVREDQGVGRVLRLTPTEAGTLLLTLEALESTPGLIDASAVESAAAKLRGIMDDKAVAVYDTISEVDPEESAVQQTVAEALQRRRRLRLTYFSASSNASTTRTVDPAQLVVRDGEPYLIAWEEGQGHRTFRLDRMTGVELLDDAAEPHSAELDGREGFGFTHTAKLLLRTDATWLAEYHDITLGRDRGDGWVEAAMPYGSRQWLMRFAIAQGDRLTVVRPSSLAEDVSRRAEAGLKRYDEPTSSGRVTRNTEER</sequence>
<dbReference type="InterPro" id="IPR043839">
    <property type="entry name" value="PafC_HTH"/>
</dbReference>
<dbReference type="Proteomes" id="UP000015388">
    <property type="component" value="Chromosome"/>
</dbReference>
<feature type="domain" description="WCX" evidence="4">
    <location>
        <begin position="236"/>
        <end position="306"/>
    </location>
</feature>
<evidence type="ECO:0000313" key="5">
    <source>
        <dbReference type="EMBL" id="AGS34832.1"/>
    </source>
</evidence>
<dbReference type="Pfam" id="PF19187">
    <property type="entry name" value="HTH_PafC"/>
    <property type="match status" value="1"/>
</dbReference>
<proteinExistence type="predicted"/>
<dbReference type="STRING" id="1224163.B841_06795"/>
<feature type="domain" description="PafC HTH" evidence="3">
    <location>
        <begin position="11"/>
        <end position="122"/>
    </location>
</feature>
<keyword evidence="6" id="KW-1185">Reference proteome</keyword>
<dbReference type="PANTHER" id="PTHR34580:SF1">
    <property type="entry name" value="PROTEIN PAFC"/>
    <property type="match status" value="1"/>
</dbReference>
<dbReference type="PATRIC" id="fig|1224163.3.peg.1365"/>
<dbReference type="KEGG" id="cmd:B841_06795"/>
<name>S5SUV1_9CORY</name>
<organism evidence="5 6">
    <name type="scientific">Corynebacterium maris DSM 45190</name>
    <dbReference type="NCBI Taxonomy" id="1224163"/>
    <lineage>
        <taxon>Bacteria</taxon>
        <taxon>Bacillati</taxon>
        <taxon>Actinomycetota</taxon>
        <taxon>Actinomycetes</taxon>
        <taxon>Mycobacteriales</taxon>
        <taxon>Corynebacteriaceae</taxon>
        <taxon>Corynebacterium</taxon>
    </lineage>
</organism>
<evidence type="ECO:0000259" key="4">
    <source>
        <dbReference type="Pfam" id="PF25583"/>
    </source>
</evidence>
<dbReference type="Pfam" id="PF25583">
    <property type="entry name" value="WCX"/>
    <property type="match status" value="1"/>
</dbReference>
<feature type="domain" description="WYL" evidence="2">
    <location>
        <begin position="148"/>
        <end position="212"/>
    </location>
</feature>
<dbReference type="AlphaFoldDB" id="S5SUV1"/>
<evidence type="ECO:0008006" key="7">
    <source>
        <dbReference type="Google" id="ProtNLM"/>
    </source>
</evidence>
<feature type="compositionally biased region" description="Basic and acidic residues" evidence="1">
    <location>
        <begin position="302"/>
        <end position="313"/>
    </location>
</feature>
<evidence type="ECO:0000259" key="2">
    <source>
        <dbReference type="Pfam" id="PF13280"/>
    </source>
</evidence>
<dbReference type="HOGENOM" id="CLU_041141_2_0_11"/>
<gene>
    <name evidence="5" type="ORF">B841_06795</name>
</gene>
<dbReference type="OrthoDB" id="5174471at2"/>